<evidence type="ECO:0000256" key="8">
    <source>
        <dbReference type="RuleBase" id="RU364072"/>
    </source>
</evidence>
<dbReference type="EMBL" id="JARKNE010000012">
    <property type="protein sequence ID" value="KAK5774890.1"/>
    <property type="molecule type" value="Genomic_DNA"/>
</dbReference>
<feature type="domain" description="Lipoyl-binding" evidence="9">
    <location>
        <begin position="1"/>
        <end position="58"/>
    </location>
</feature>
<comment type="subcellular location">
    <subcellularLocation>
        <location evidence="8">Plastid</location>
        <location evidence="8">Chloroplast</location>
    </subcellularLocation>
</comment>
<evidence type="ECO:0000256" key="4">
    <source>
        <dbReference type="ARBA" id="ARBA00022832"/>
    </source>
</evidence>
<evidence type="ECO:0000256" key="7">
    <source>
        <dbReference type="ARBA" id="ARBA00023267"/>
    </source>
</evidence>
<accession>A0ABR0MNE9</accession>
<dbReference type="InterPro" id="IPR011053">
    <property type="entry name" value="Single_hybrid_motif"/>
</dbReference>
<dbReference type="PANTHER" id="PTHR45266:SF3">
    <property type="entry name" value="OXALOACETATE DECARBOXYLASE ALPHA CHAIN"/>
    <property type="match status" value="1"/>
</dbReference>
<dbReference type="PRINTS" id="PR01071">
    <property type="entry name" value="ACOABIOTINCC"/>
</dbReference>
<evidence type="ECO:0000256" key="1">
    <source>
        <dbReference type="ARBA" id="ARBA00005194"/>
    </source>
</evidence>
<keyword evidence="5 8" id="KW-0443">Lipid metabolism</keyword>
<proteinExistence type="predicted"/>
<dbReference type="InterPro" id="IPR001249">
    <property type="entry name" value="AcCoA_biotinCC"/>
</dbReference>
<keyword evidence="7 8" id="KW-0092">Biotin</keyword>
<keyword evidence="8" id="KW-0934">Plastid</keyword>
<keyword evidence="8" id="KW-0150">Chloroplast</keyword>
<evidence type="ECO:0000256" key="2">
    <source>
        <dbReference type="ARBA" id="ARBA00017562"/>
    </source>
</evidence>
<name>A0ABR0MNE9_GOSAR</name>
<dbReference type="PROSITE" id="PS00188">
    <property type="entry name" value="BIOTIN"/>
    <property type="match status" value="1"/>
</dbReference>
<evidence type="ECO:0000256" key="3">
    <source>
        <dbReference type="ARBA" id="ARBA00022516"/>
    </source>
</evidence>
<dbReference type="PROSITE" id="PS50968">
    <property type="entry name" value="BIOTINYL_LIPOYL"/>
    <property type="match status" value="1"/>
</dbReference>
<comment type="pathway">
    <text evidence="1 8">Lipid metabolism; fatty acid biosynthesis.</text>
</comment>
<keyword evidence="6 8" id="KW-0275">Fatty acid biosynthesis</keyword>
<dbReference type="InterPro" id="IPR001882">
    <property type="entry name" value="Biotin_BS"/>
</dbReference>
<keyword evidence="4 8" id="KW-0276">Fatty acid metabolism</keyword>
<dbReference type="InterPro" id="IPR050709">
    <property type="entry name" value="Biotin_Carboxyl_Carrier/Decarb"/>
</dbReference>
<sequence length="59" mass="6391">MEILVEVGDKAQKGQVLCIIEAMKLMNEIEAYQSGTIVEILVEDGKAVSVGTPLFVIEP</sequence>
<comment type="caution">
    <text evidence="10">The sequence shown here is derived from an EMBL/GenBank/DDBJ whole genome shotgun (WGS) entry which is preliminary data.</text>
</comment>
<evidence type="ECO:0000313" key="11">
    <source>
        <dbReference type="Proteomes" id="UP001358586"/>
    </source>
</evidence>
<dbReference type="CDD" id="cd06850">
    <property type="entry name" value="biotinyl_domain"/>
    <property type="match status" value="1"/>
</dbReference>
<dbReference type="SUPFAM" id="SSF51230">
    <property type="entry name" value="Single hybrid motif"/>
    <property type="match status" value="1"/>
</dbReference>
<evidence type="ECO:0000256" key="5">
    <source>
        <dbReference type="ARBA" id="ARBA00023098"/>
    </source>
</evidence>
<comment type="function">
    <text evidence="8">This protein is a component of the acetyl coenzyme A carboxylase complex; first, biotin carboxylase catalyzes the carboxylation of the carrier protein and then the transcarboxylase transfers the carboxyl group to form malonyl-CoA.</text>
</comment>
<reference evidence="10 11" key="1">
    <citation type="submission" date="2023-03" db="EMBL/GenBank/DDBJ databases">
        <title>WGS of Gossypium arboreum.</title>
        <authorList>
            <person name="Yu D."/>
        </authorList>
    </citation>
    <scope>NUCLEOTIDE SEQUENCE [LARGE SCALE GENOMIC DNA]</scope>
    <source>
        <tissue evidence="10">Leaf</tissue>
    </source>
</reference>
<keyword evidence="11" id="KW-1185">Reference proteome</keyword>
<evidence type="ECO:0000256" key="6">
    <source>
        <dbReference type="ARBA" id="ARBA00023160"/>
    </source>
</evidence>
<dbReference type="InterPro" id="IPR000089">
    <property type="entry name" value="Biotin_lipoyl"/>
</dbReference>
<organism evidence="10 11">
    <name type="scientific">Gossypium arboreum</name>
    <name type="common">Tree cotton</name>
    <name type="synonym">Gossypium nanking</name>
    <dbReference type="NCBI Taxonomy" id="29729"/>
    <lineage>
        <taxon>Eukaryota</taxon>
        <taxon>Viridiplantae</taxon>
        <taxon>Streptophyta</taxon>
        <taxon>Embryophyta</taxon>
        <taxon>Tracheophyta</taxon>
        <taxon>Spermatophyta</taxon>
        <taxon>Magnoliopsida</taxon>
        <taxon>eudicotyledons</taxon>
        <taxon>Gunneridae</taxon>
        <taxon>Pentapetalae</taxon>
        <taxon>rosids</taxon>
        <taxon>malvids</taxon>
        <taxon>Malvales</taxon>
        <taxon>Malvaceae</taxon>
        <taxon>Malvoideae</taxon>
        <taxon>Gossypium</taxon>
    </lineage>
</organism>
<dbReference type="Proteomes" id="UP001358586">
    <property type="component" value="Chromosome 12"/>
</dbReference>
<gene>
    <name evidence="10" type="ORF">PVK06_042752</name>
</gene>
<dbReference type="Gene3D" id="2.40.50.100">
    <property type="match status" value="1"/>
</dbReference>
<dbReference type="PANTHER" id="PTHR45266">
    <property type="entry name" value="OXALOACETATE DECARBOXYLASE ALPHA CHAIN"/>
    <property type="match status" value="1"/>
</dbReference>
<dbReference type="Pfam" id="PF00364">
    <property type="entry name" value="Biotin_lipoyl"/>
    <property type="match status" value="1"/>
</dbReference>
<evidence type="ECO:0000259" key="9">
    <source>
        <dbReference type="PROSITE" id="PS50968"/>
    </source>
</evidence>
<protein>
    <recommendedName>
        <fullName evidence="2 8">Biotin carboxyl carrier protein of acetyl-CoA carboxylase</fullName>
    </recommendedName>
</protein>
<evidence type="ECO:0000313" key="10">
    <source>
        <dbReference type="EMBL" id="KAK5774890.1"/>
    </source>
</evidence>
<keyword evidence="3 8" id="KW-0444">Lipid biosynthesis</keyword>